<proteinExistence type="predicted"/>
<name>A0A848N0G8_ENTMU</name>
<accession>A0A848N0G8</accession>
<comment type="caution">
    <text evidence="1">The sequence shown here is derived from an EMBL/GenBank/DDBJ whole genome shotgun (WGS) entry which is preliminary data.</text>
</comment>
<dbReference type="AlphaFoldDB" id="A0A848N0G8"/>
<dbReference type="Proteomes" id="UP000557857">
    <property type="component" value="Unassembled WGS sequence"/>
</dbReference>
<protein>
    <submittedName>
        <fullName evidence="1">Uncharacterized protein</fullName>
    </submittedName>
</protein>
<organism evidence="1 2">
    <name type="scientific">Enterococcus mundtii</name>
    <dbReference type="NCBI Taxonomy" id="53346"/>
    <lineage>
        <taxon>Bacteria</taxon>
        <taxon>Bacillati</taxon>
        <taxon>Bacillota</taxon>
        <taxon>Bacilli</taxon>
        <taxon>Lactobacillales</taxon>
        <taxon>Enterococcaceae</taxon>
        <taxon>Enterococcus</taxon>
    </lineage>
</organism>
<sequence>MIGINHIESPVLVDCEVYREDGRGMKRFRTIEINLARLEQSIDFSSEATFYGDCEECHRLLDYLPRGAWGVGYVCVPCAKRLRGEYE</sequence>
<gene>
    <name evidence="1" type="ORF">HI921_15090</name>
</gene>
<evidence type="ECO:0000313" key="1">
    <source>
        <dbReference type="EMBL" id="NMP59765.1"/>
    </source>
</evidence>
<dbReference type="EMBL" id="JABCAG010000084">
    <property type="protein sequence ID" value="NMP59765.1"/>
    <property type="molecule type" value="Genomic_DNA"/>
</dbReference>
<dbReference type="RefSeq" id="WP_169059235.1">
    <property type="nucleotide sequence ID" value="NZ_JABCAG010000084.1"/>
</dbReference>
<reference evidence="1 2" key="1">
    <citation type="submission" date="2020-04" db="EMBL/GenBank/DDBJ databases">
        <authorList>
            <person name="Abaymova A."/>
            <person name="Teymurazov M."/>
            <person name="Tazyna O."/>
            <person name="Chatushin Y."/>
            <person name="Svetoch E."/>
            <person name="Pereligyn V."/>
            <person name="Pohylenko V."/>
            <person name="Platonov M."/>
            <person name="Kartsev N."/>
            <person name="Skryabin Y."/>
            <person name="Sizova A."/>
            <person name="Solomentsev V."/>
            <person name="Kislichkina A."/>
            <person name="Bogun A."/>
        </authorList>
    </citation>
    <scope>NUCLEOTIDE SEQUENCE [LARGE SCALE GENOMIC DNA]</scope>
    <source>
        <strain evidence="2">SCPM-O-B-8398 (E28)</strain>
    </source>
</reference>
<evidence type="ECO:0000313" key="2">
    <source>
        <dbReference type="Proteomes" id="UP000557857"/>
    </source>
</evidence>